<dbReference type="OrthoDB" id="9766486at2"/>
<dbReference type="KEGG" id="app:CAP2UW1_2035"/>
<gene>
    <name evidence="6" type="ordered locus">CAP2UW1_2035</name>
</gene>
<keyword evidence="2 6" id="KW-0436">Ligase</keyword>
<protein>
    <submittedName>
        <fullName evidence="6">AMP-dependent synthetase and ligase</fullName>
    </submittedName>
</protein>
<dbReference type="GO" id="GO:0006637">
    <property type="term" value="P:acyl-CoA metabolic process"/>
    <property type="evidence" value="ECO:0007669"/>
    <property type="project" value="TreeGrafter"/>
</dbReference>
<dbReference type="InterPro" id="IPR042099">
    <property type="entry name" value="ANL_N_sf"/>
</dbReference>
<dbReference type="HOGENOM" id="CLU_000022_59_10_4"/>
<proteinExistence type="inferred from homology"/>
<sequence>MHIDNQAGTYEDLCRNFRWQVPEHFNIGVDVCGRWAGERSRFALYYEDESGFTSAHTFWDIQRAANRLSNVLAALGTLPGDRVAILLPQCPEAAIAHVAIYQMGALSVPLSLRFGSSALAYRLAHSGAHVAIVDAASLPKLLSLRDRLSKLRHVIGVGRAAGKGVKVWAEVLEHASPRYTPVLTAAEAPAMILYGDAASEEPAGALMAHRTLLGNLSGYACTHDFFPQPDDLFWSPADWASSAGLWGALLPTWHFGEPLLAYTGPFDAAKALALIEKYGVRNTFLAPTALQAMMMEVPEPATIHDLDLRTLTSAGGPRADALVRCWVREKLNVGISETFGRIEMNAVVGHSAGRWPAKPGAIGRPFPGHRVAVVDHQGTVLPPGEVGQVAVHRRCNGEDDPVMMLGYWRNPAATAAKFVGDGWGLTGDLGRMDDDGYLWCEGPAGDVFNM</sequence>
<dbReference type="InterPro" id="IPR000873">
    <property type="entry name" value="AMP-dep_synth/lig_dom"/>
</dbReference>
<dbReference type="eggNOG" id="COG0365">
    <property type="taxonomic scope" value="Bacteria"/>
</dbReference>
<dbReference type="GO" id="GO:0004321">
    <property type="term" value="F:fatty-acyl-CoA synthase activity"/>
    <property type="evidence" value="ECO:0007669"/>
    <property type="project" value="TreeGrafter"/>
</dbReference>
<comment type="similarity">
    <text evidence="1">Belongs to the ATP-dependent AMP-binding enzyme family.</text>
</comment>
<dbReference type="STRING" id="522306.CAP2UW1_2035"/>
<evidence type="ECO:0000259" key="5">
    <source>
        <dbReference type="Pfam" id="PF00501"/>
    </source>
</evidence>
<reference evidence="6" key="1">
    <citation type="submission" date="2009-08" db="EMBL/GenBank/DDBJ databases">
        <authorList>
            <consortium name="US DOE Joint Genome Institute"/>
            <person name="Lucas S."/>
            <person name="Copeland A."/>
            <person name="Lapidus A."/>
            <person name="Glavina del Rio T."/>
            <person name="Dalin E."/>
            <person name="Tice H."/>
            <person name="Bruce D."/>
            <person name="Barry K."/>
            <person name="Pitluck S."/>
            <person name="Lowry S."/>
            <person name="Larimer F."/>
            <person name="Land M."/>
            <person name="Hauser L."/>
            <person name="Kyrpides N."/>
            <person name="Ivanova N."/>
            <person name="McMahon K.D."/>
            <person name="Hugenholtz P."/>
        </authorList>
    </citation>
    <scope>NUCLEOTIDE SEQUENCE</scope>
    <source>
        <strain evidence="6">UW-1</strain>
    </source>
</reference>
<dbReference type="GO" id="GO:0005524">
    <property type="term" value="F:ATP binding"/>
    <property type="evidence" value="ECO:0007669"/>
    <property type="project" value="UniProtKB-KW"/>
</dbReference>
<dbReference type="GO" id="GO:0015645">
    <property type="term" value="F:fatty acid ligase activity"/>
    <property type="evidence" value="ECO:0007669"/>
    <property type="project" value="TreeGrafter"/>
</dbReference>
<organism evidence="6">
    <name type="scientific">Accumulibacter regalis</name>
    <dbReference type="NCBI Taxonomy" id="522306"/>
    <lineage>
        <taxon>Bacteria</taxon>
        <taxon>Pseudomonadati</taxon>
        <taxon>Pseudomonadota</taxon>
        <taxon>Betaproteobacteria</taxon>
        <taxon>Candidatus Accumulibacter</taxon>
    </lineage>
</organism>
<evidence type="ECO:0000256" key="1">
    <source>
        <dbReference type="ARBA" id="ARBA00006432"/>
    </source>
</evidence>
<evidence type="ECO:0000256" key="2">
    <source>
        <dbReference type="ARBA" id="ARBA00022598"/>
    </source>
</evidence>
<dbReference type="AlphaFoldDB" id="C7RMW4"/>
<dbReference type="PANTHER" id="PTHR43605:SF10">
    <property type="entry name" value="ACYL-COA SYNTHETASE MEDIUM CHAIN FAMILY MEMBER 3"/>
    <property type="match status" value="1"/>
</dbReference>
<name>C7RMW4_ACCRE</name>
<feature type="domain" description="AMP-dependent synthetase/ligase" evidence="5">
    <location>
        <begin position="41"/>
        <end position="408"/>
    </location>
</feature>
<dbReference type="GO" id="GO:0006633">
    <property type="term" value="P:fatty acid biosynthetic process"/>
    <property type="evidence" value="ECO:0007669"/>
    <property type="project" value="TreeGrafter"/>
</dbReference>
<evidence type="ECO:0000256" key="3">
    <source>
        <dbReference type="ARBA" id="ARBA00022741"/>
    </source>
</evidence>
<dbReference type="Pfam" id="PF00501">
    <property type="entry name" value="AMP-binding"/>
    <property type="match status" value="1"/>
</dbReference>
<evidence type="ECO:0000313" key="6">
    <source>
        <dbReference type="EMBL" id="ACV35331.1"/>
    </source>
</evidence>
<reference evidence="6" key="2">
    <citation type="submission" date="2009-09" db="EMBL/GenBank/DDBJ databases">
        <title>Complete sequence of chromosome of Candidatus Accumulibacter phosphatis clade IIA str. UW-1.</title>
        <authorList>
            <consortium name="US DOE Joint Genome Institute"/>
            <person name="Martin H.G."/>
            <person name="Ivanova N."/>
            <person name="Kunin V."/>
            <person name="Warnecke F."/>
            <person name="Barry K."/>
            <person name="He S."/>
            <person name="Salamov A."/>
            <person name="Szeto E."/>
            <person name="Dalin E."/>
            <person name="Pangilinan J.L."/>
            <person name="Lapidus A."/>
            <person name="Lowry S."/>
            <person name="Kyrpides N.C."/>
            <person name="McMahon K.D."/>
            <person name="Hugenholtz P."/>
        </authorList>
    </citation>
    <scope>NUCLEOTIDE SEQUENCE [LARGE SCALE GENOMIC DNA]</scope>
    <source>
        <strain evidence="6">UW-1</strain>
    </source>
</reference>
<accession>C7RMW4</accession>
<evidence type="ECO:0000256" key="4">
    <source>
        <dbReference type="ARBA" id="ARBA00022840"/>
    </source>
</evidence>
<dbReference type="PANTHER" id="PTHR43605">
    <property type="entry name" value="ACYL-COENZYME A SYNTHETASE"/>
    <property type="match status" value="1"/>
</dbReference>
<dbReference type="SUPFAM" id="SSF56801">
    <property type="entry name" value="Acetyl-CoA synthetase-like"/>
    <property type="match status" value="1"/>
</dbReference>
<dbReference type="Gene3D" id="3.40.50.12780">
    <property type="entry name" value="N-terminal domain of ligase-like"/>
    <property type="match status" value="1"/>
</dbReference>
<dbReference type="InterPro" id="IPR051087">
    <property type="entry name" value="Mitochondrial_ACSM"/>
</dbReference>
<dbReference type="EMBL" id="CP001715">
    <property type="protein sequence ID" value="ACV35331.1"/>
    <property type="molecule type" value="Genomic_DNA"/>
</dbReference>
<keyword evidence="3" id="KW-0547">Nucleotide-binding</keyword>
<keyword evidence="4" id="KW-0067">ATP-binding</keyword>